<dbReference type="PROSITE" id="PS50240">
    <property type="entry name" value="TRYPSIN_DOM"/>
    <property type="match status" value="1"/>
</dbReference>
<keyword evidence="3" id="KW-0720">Serine protease</keyword>
<keyword evidence="4" id="KW-1015">Disulfide bond</keyword>
<dbReference type="PRINTS" id="PR00722">
    <property type="entry name" value="CHYMOTRYPSIN"/>
</dbReference>
<dbReference type="CDD" id="cd00190">
    <property type="entry name" value="Tryp_SPc"/>
    <property type="match status" value="1"/>
</dbReference>
<evidence type="ECO:0000256" key="3">
    <source>
        <dbReference type="ARBA" id="ARBA00022825"/>
    </source>
</evidence>
<proteinExistence type="inferred from homology"/>
<accession>A0A6J1LY67</accession>
<evidence type="ECO:0000256" key="1">
    <source>
        <dbReference type="ARBA" id="ARBA00022670"/>
    </source>
</evidence>
<keyword evidence="2" id="KW-0378">Hydrolase</keyword>
<gene>
    <name evidence="8" type="primary">LOC111600461</name>
</gene>
<dbReference type="InterPro" id="IPR043504">
    <property type="entry name" value="Peptidase_S1_PA_chymotrypsin"/>
</dbReference>
<dbReference type="Pfam" id="PF00089">
    <property type="entry name" value="Trypsin"/>
    <property type="match status" value="1"/>
</dbReference>
<keyword evidence="7" id="KW-1185">Reference proteome</keyword>
<dbReference type="OMA" id="NIRVPDI"/>
<reference evidence="8" key="1">
    <citation type="submission" date="2025-08" db="UniProtKB">
        <authorList>
            <consortium name="RefSeq"/>
        </authorList>
    </citation>
    <scope>IDENTIFICATION</scope>
    <source>
        <strain evidence="8">15085-1641.00</strain>
        <tissue evidence="8">Whole body</tissue>
    </source>
</reference>
<name>A0A6J1LY67_DROHY</name>
<dbReference type="InterPro" id="IPR001314">
    <property type="entry name" value="Peptidase_S1A"/>
</dbReference>
<evidence type="ECO:0000256" key="2">
    <source>
        <dbReference type="ARBA" id="ARBA00022801"/>
    </source>
</evidence>
<dbReference type="GO" id="GO:0006508">
    <property type="term" value="P:proteolysis"/>
    <property type="evidence" value="ECO:0007669"/>
    <property type="project" value="UniProtKB-KW"/>
</dbReference>
<protein>
    <submittedName>
        <fullName evidence="8">Collagenase</fullName>
    </submittedName>
</protein>
<keyword evidence="1" id="KW-0645">Protease</keyword>
<dbReference type="GO" id="GO:0004252">
    <property type="term" value="F:serine-type endopeptidase activity"/>
    <property type="evidence" value="ECO:0007669"/>
    <property type="project" value="InterPro"/>
</dbReference>
<dbReference type="OrthoDB" id="5565075at2759"/>
<evidence type="ECO:0000256" key="5">
    <source>
        <dbReference type="ARBA" id="ARBA00024195"/>
    </source>
</evidence>
<dbReference type="GeneID" id="111600461"/>
<dbReference type="AlphaFoldDB" id="A0A6J1LY67"/>
<organism evidence="7 8">
    <name type="scientific">Drosophila hydei</name>
    <name type="common">Fruit fly</name>
    <dbReference type="NCBI Taxonomy" id="7224"/>
    <lineage>
        <taxon>Eukaryota</taxon>
        <taxon>Metazoa</taxon>
        <taxon>Ecdysozoa</taxon>
        <taxon>Arthropoda</taxon>
        <taxon>Hexapoda</taxon>
        <taxon>Insecta</taxon>
        <taxon>Pterygota</taxon>
        <taxon>Neoptera</taxon>
        <taxon>Endopterygota</taxon>
        <taxon>Diptera</taxon>
        <taxon>Brachycera</taxon>
        <taxon>Muscomorpha</taxon>
        <taxon>Ephydroidea</taxon>
        <taxon>Drosophilidae</taxon>
        <taxon>Drosophila</taxon>
    </lineage>
</organism>
<dbReference type="SMART" id="SM00020">
    <property type="entry name" value="Tryp_SPc"/>
    <property type="match status" value="1"/>
</dbReference>
<evidence type="ECO:0000256" key="4">
    <source>
        <dbReference type="ARBA" id="ARBA00023157"/>
    </source>
</evidence>
<feature type="domain" description="Peptidase S1" evidence="6">
    <location>
        <begin position="45"/>
        <end position="289"/>
    </location>
</feature>
<comment type="similarity">
    <text evidence="5">Belongs to the peptidase S1 family. CLIP subfamily.</text>
</comment>
<dbReference type="Proteomes" id="UP000504633">
    <property type="component" value="Unplaced"/>
</dbReference>
<dbReference type="SUPFAM" id="SSF50494">
    <property type="entry name" value="Trypsin-like serine proteases"/>
    <property type="match status" value="1"/>
</dbReference>
<evidence type="ECO:0000313" key="7">
    <source>
        <dbReference type="Proteomes" id="UP000504633"/>
    </source>
</evidence>
<dbReference type="InterPro" id="IPR051487">
    <property type="entry name" value="Ser/Thr_Proteases_Immune/Dev"/>
</dbReference>
<dbReference type="InterPro" id="IPR001254">
    <property type="entry name" value="Trypsin_dom"/>
</dbReference>
<dbReference type="PROSITE" id="PS00134">
    <property type="entry name" value="TRYPSIN_HIS"/>
    <property type="match status" value="1"/>
</dbReference>
<dbReference type="Gene3D" id="2.40.10.10">
    <property type="entry name" value="Trypsin-like serine proteases"/>
    <property type="match status" value="1"/>
</dbReference>
<evidence type="ECO:0000313" key="8">
    <source>
        <dbReference type="RefSeq" id="XP_023172331.2"/>
    </source>
</evidence>
<dbReference type="RefSeq" id="XP_023172331.2">
    <property type="nucleotide sequence ID" value="XM_023316563.2"/>
</dbReference>
<dbReference type="KEGG" id="dhe:111600461"/>
<dbReference type="InterPro" id="IPR009003">
    <property type="entry name" value="Peptidase_S1_PA"/>
</dbReference>
<evidence type="ECO:0000259" key="6">
    <source>
        <dbReference type="PROSITE" id="PS50240"/>
    </source>
</evidence>
<dbReference type="FunFam" id="2.40.10.10:FF:000060">
    <property type="entry name" value="Acrosin"/>
    <property type="match status" value="1"/>
</dbReference>
<dbReference type="InterPro" id="IPR018114">
    <property type="entry name" value="TRYPSIN_HIS"/>
</dbReference>
<sequence>MGDYIRSIFNSMYQVQKIYRMSKLLHLLCLLVSFGVILGQGHLRIIDGKPAWPKLLPYQVLLEATFKDDNKTYYCGGTIISKRWILTAAHCLVNSSLVLDNVIVSAGIVNATDENEFGRVEMLVKMQDTVVHSEYNNKTIENDIALIHLPEDLKLNDYIQPAKLPKRKHPNAYDFRKAIVSGWGQTNHGPTDILKYLVVRIISNKHCEKLWSLALNGLRKLILNSFLCIDTRRGLPCFGDSGGPLVLDDGSDTIVGIVSHGYDAECNIRVPDIFTRVSSFVDWIEMHTGKLT</sequence>
<dbReference type="PANTHER" id="PTHR24256">
    <property type="entry name" value="TRYPTASE-RELATED"/>
    <property type="match status" value="1"/>
</dbReference>